<evidence type="ECO:0000256" key="4">
    <source>
        <dbReference type="SAM" id="MobiDB-lite"/>
    </source>
</evidence>
<dbReference type="InterPro" id="IPR036388">
    <property type="entry name" value="WH-like_DNA-bd_sf"/>
</dbReference>
<evidence type="ECO:0000313" key="7">
    <source>
        <dbReference type="EMBL" id="PWA66683.1"/>
    </source>
</evidence>
<dbReference type="PROSITE" id="PS51745">
    <property type="entry name" value="PB1"/>
    <property type="match status" value="1"/>
</dbReference>
<dbReference type="CDD" id="cd00073">
    <property type="entry name" value="H15"/>
    <property type="match status" value="1"/>
</dbReference>
<dbReference type="GO" id="GO:0045910">
    <property type="term" value="P:negative regulation of DNA recombination"/>
    <property type="evidence" value="ECO:0007669"/>
    <property type="project" value="TreeGrafter"/>
</dbReference>
<dbReference type="Pfam" id="PF00564">
    <property type="entry name" value="PB1"/>
    <property type="match status" value="1"/>
</dbReference>
<dbReference type="Gene3D" id="3.10.20.90">
    <property type="entry name" value="Phosphatidylinositol 3-kinase Catalytic Subunit, Chain A, domain 1"/>
    <property type="match status" value="1"/>
</dbReference>
<dbReference type="GO" id="GO:0000786">
    <property type="term" value="C:nucleosome"/>
    <property type="evidence" value="ECO:0007669"/>
    <property type="project" value="InterPro"/>
</dbReference>
<dbReference type="SMART" id="SM00526">
    <property type="entry name" value="H15"/>
    <property type="match status" value="1"/>
</dbReference>
<comment type="caution">
    <text evidence="7">The sequence shown here is derived from an EMBL/GenBank/DDBJ whole genome shotgun (WGS) entry which is preliminary data.</text>
</comment>
<protein>
    <submittedName>
        <fullName evidence="7">Histone H1</fullName>
    </submittedName>
</protein>
<evidence type="ECO:0000259" key="6">
    <source>
        <dbReference type="PROSITE" id="PS51745"/>
    </source>
</evidence>
<dbReference type="PROSITE" id="PS51504">
    <property type="entry name" value="H15"/>
    <property type="match status" value="1"/>
</dbReference>
<keyword evidence="3" id="KW-0539">Nucleus</keyword>
<proteinExistence type="predicted"/>
<keyword evidence="2" id="KW-0238">DNA-binding</keyword>
<feature type="domain" description="PB1" evidence="6">
    <location>
        <begin position="173"/>
        <end position="246"/>
    </location>
</feature>
<evidence type="ECO:0000259" key="5">
    <source>
        <dbReference type="PROSITE" id="PS51504"/>
    </source>
</evidence>
<dbReference type="SMART" id="SM00666">
    <property type="entry name" value="PB1"/>
    <property type="match status" value="1"/>
</dbReference>
<dbReference type="GO" id="GO:0006334">
    <property type="term" value="P:nucleosome assembly"/>
    <property type="evidence" value="ECO:0007669"/>
    <property type="project" value="InterPro"/>
</dbReference>
<gene>
    <name evidence="7" type="ORF">CTI12_AA323400</name>
</gene>
<comment type="subcellular location">
    <subcellularLocation>
        <location evidence="1">Nucleus</location>
    </subcellularLocation>
</comment>
<dbReference type="InterPro" id="IPR036390">
    <property type="entry name" value="WH_DNA-bd_sf"/>
</dbReference>
<dbReference type="SUPFAM" id="SSF54277">
    <property type="entry name" value="CAD &amp; PB1 domains"/>
    <property type="match status" value="1"/>
</dbReference>
<dbReference type="InterPro" id="IPR005818">
    <property type="entry name" value="Histone_H1/H5_H15"/>
</dbReference>
<accession>A0A2U1MZL3</accession>
<name>A0A2U1MZL3_ARTAN</name>
<evidence type="ECO:0000256" key="3">
    <source>
        <dbReference type="ARBA" id="ARBA00023242"/>
    </source>
</evidence>
<sequence>MSTEEPIVATTAICGDAPLPPMIVIHSKAKKSLALRKHPPYLEMVSDAIVTLKERNGSSQYAIRKFIEEKHKDLLPVNFKKMLLNQLRKLVASGKLVKVKASYKLPSAAKTVGAAKRKKGAAPAKKKPTAPATFSRHGKHSSAPIHIRHLQIQPNLPDELAQPETTNRSSMTLLTIKATYKKDMVRFSFKLSDGFINLKEQIATRFQLELGSFSLKYIDEDGDMILVTCDSSLSVSVDDFRLPDGRQTAIRLVVFLLVN</sequence>
<dbReference type="Gene3D" id="1.10.10.10">
    <property type="entry name" value="Winged helix-like DNA-binding domain superfamily/Winged helix DNA-binding domain"/>
    <property type="match status" value="1"/>
</dbReference>
<dbReference type="OrthoDB" id="1110759at2759"/>
<keyword evidence="8" id="KW-1185">Reference proteome</keyword>
<dbReference type="InterPro" id="IPR053793">
    <property type="entry name" value="PB1-like"/>
</dbReference>
<dbReference type="Proteomes" id="UP000245207">
    <property type="component" value="Unassembled WGS sequence"/>
</dbReference>
<evidence type="ECO:0000256" key="1">
    <source>
        <dbReference type="ARBA" id="ARBA00004123"/>
    </source>
</evidence>
<feature type="domain" description="H15" evidence="5">
    <location>
        <begin position="37"/>
        <end position="107"/>
    </location>
</feature>
<reference evidence="7 8" key="1">
    <citation type="journal article" date="2018" name="Mol. Plant">
        <title>The genome of Artemisia annua provides insight into the evolution of Asteraceae family and artemisinin biosynthesis.</title>
        <authorList>
            <person name="Shen Q."/>
            <person name="Zhang L."/>
            <person name="Liao Z."/>
            <person name="Wang S."/>
            <person name="Yan T."/>
            <person name="Shi P."/>
            <person name="Liu M."/>
            <person name="Fu X."/>
            <person name="Pan Q."/>
            <person name="Wang Y."/>
            <person name="Lv Z."/>
            <person name="Lu X."/>
            <person name="Zhang F."/>
            <person name="Jiang W."/>
            <person name="Ma Y."/>
            <person name="Chen M."/>
            <person name="Hao X."/>
            <person name="Li L."/>
            <person name="Tang Y."/>
            <person name="Lv G."/>
            <person name="Zhou Y."/>
            <person name="Sun X."/>
            <person name="Brodelius P.E."/>
            <person name="Rose J.K.C."/>
            <person name="Tang K."/>
        </authorList>
    </citation>
    <scope>NUCLEOTIDE SEQUENCE [LARGE SCALE GENOMIC DNA]</scope>
    <source>
        <strain evidence="8">cv. Huhao1</strain>
        <tissue evidence="7">Leaf</tissue>
    </source>
</reference>
<dbReference type="GO" id="GO:0031492">
    <property type="term" value="F:nucleosomal DNA binding"/>
    <property type="evidence" value="ECO:0007669"/>
    <property type="project" value="TreeGrafter"/>
</dbReference>
<dbReference type="Pfam" id="PF00538">
    <property type="entry name" value="Linker_histone"/>
    <property type="match status" value="1"/>
</dbReference>
<evidence type="ECO:0000313" key="8">
    <source>
        <dbReference type="Proteomes" id="UP000245207"/>
    </source>
</evidence>
<feature type="compositionally biased region" description="Basic residues" evidence="4">
    <location>
        <begin position="115"/>
        <end position="128"/>
    </location>
</feature>
<dbReference type="GO" id="GO:0003690">
    <property type="term" value="F:double-stranded DNA binding"/>
    <property type="evidence" value="ECO:0007669"/>
    <property type="project" value="TreeGrafter"/>
</dbReference>
<dbReference type="SUPFAM" id="SSF46785">
    <property type="entry name" value="Winged helix' DNA-binding domain"/>
    <property type="match status" value="1"/>
</dbReference>
<dbReference type="PANTHER" id="PTHR11467:SF131">
    <property type="entry name" value="HISTONE H1"/>
    <property type="match status" value="1"/>
</dbReference>
<organism evidence="7 8">
    <name type="scientific">Artemisia annua</name>
    <name type="common">Sweet wormwood</name>
    <dbReference type="NCBI Taxonomy" id="35608"/>
    <lineage>
        <taxon>Eukaryota</taxon>
        <taxon>Viridiplantae</taxon>
        <taxon>Streptophyta</taxon>
        <taxon>Embryophyta</taxon>
        <taxon>Tracheophyta</taxon>
        <taxon>Spermatophyta</taxon>
        <taxon>Magnoliopsida</taxon>
        <taxon>eudicotyledons</taxon>
        <taxon>Gunneridae</taxon>
        <taxon>Pentapetalae</taxon>
        <taxon>asterids</taxon>
        <taxon>campanulids</taxon>
        <taxon>Asterales</taxon>
        <taxon>Asteraceae</taxon>
        <taxon>Asteroideae</taxon>
        <taxon>Anthemideae</taxon>
        <taxon>Artemisiinae</taxon>
        <taxon>Artemisia</taxon>
    </lineage>
</organism>
<dbReference type="InterPro" id="IPR000270">
    <property type="entry name" value="PB1_dom"/>
</dbReference>
<feature type="region of interest" description="Disordered" evidence="4">
    <location>
        <begin position="114"/>
        <end position="139"/>
    </location>
</feature>
<dbReference type="EMBL" id="PKPP01003984">
    <property type="protein sequence ID" value="PWA66683.1"/>
    <property type="molecule type" value="Genomic_DNA"/>
</dbReference>
<dbReference type="GO" id="GO:0030261">
    <property type="term" value="P:chromosome condensation"/>
    <property type="evidence" value="ECO:0007669"/>
    <property type="project" value="TreeGrafter"/>
</dbReference>
<dbReference type="STRING" id="35608.A0A2U1MZL3"/>
<dbReference type="PANTHER" id="PTHR11467">
    <property type="entry name" value="HISTONE H1"/>
    <property type="match status" value="1"/>
</dbReference>
<dbReference type="AlphaFoldDB" id="A0A2U1MZL3"/>
<dbReference type="GO" id="GO:0005634">
    <property type="term" value="C:nucleus"/>
    <property type="evidence" value="ECO:0007669"/>
    <property type="project" value="UniProtKB-SubCell"/>
</dbReference>
<evidence type="ECO:0000256" key="2">
    <source>
        <dbReference type="ARBA" id="ARBA00023125"/>
    </source>
</evidence>